<dbReference type="PANTHER" id="PTHR44379">
    <property type="entry name" value="OXIDOREDUCTASE WITH IRON-SULFUR SUBUNIT"/>
    <property type="match status" value="1"/>
</dbReference>
<sequence>MTALSVNGNLEQVGVEPDTVLLYVLRNHLGLKGTRFGCGLALCGSCMVLVDGQPRYSCDVPVGGLEGHEITTVEGLGSAEDPHPVVSAIVEGQAAQCGYCISGIVISAAALLERTPDPSEAEVRRALDGNLCRCGAHNRIVRAVLSAADELRSRGQR</sequence>
<proteinExistence type="predicted"/>
<dbReference type="InterPro" id="IPR036884">
    <property type="entry name" value="2Fe-2S-bd_dom_sf"/>
</dbReference>
<comment type="caution">
    <text evidence="7">The sequence shown here is derived from an EMBL/GenBank/DDBJ whole genome shotgun (WGS) entry which is preliminary data.</text>
</comment>
<dbReference type="InterPro" id="IPR001041">
    <property type="entry name" value="2Fe-2S_ferredoxin-type"/>
</dbReference>
<evidence type="ECO:0000256" key="4">
    <source>
        <dbReference type="ARBA" id="ARBA00023004"/>
    </source>
</evidence>
<dbReference type="InterPro" id="IPR006058">
    <property type="entry name" value="2Fe2S_fd_BS"/>
</dbReference>
<dbReference type="GO" id="GO:0046872">
    <property type="term" value="F:metal ion binding"/>
    <property type="evidence" value="ECO:0007669"/>
    <property type="project" value="UniProtKB-KW"/>
</dbReference>
<protein>
    <submittedName>
        <fullName evidence="7">(2Fe-2S)-binding protein</fullName>
    </submittedName>
</protein>
<dbReference type="InterPro" id="IPR002888">
    <property type="entry name" value="2Fe-2S-bd"/>
</dbReference>
<dbReference type="Gene3D" id="1.10.150.120">
    <property type="entry name" value="[2Fe-2S]-binding domain"/>
    <property type="match status" value="1"/>
</dbReference>
<evidence type="ECO:0000256" key="5">
    <source>
        <dbReference type="ARBA" id="ARBA00023014"/>
    </source>
</evidence>
<dbReference type="GO" id="GO:0051537">
    <property type="term" value="F:2 iron, 2 sulfur cluster binding"/>
    <property type="evidence" value="ECO:0007669"/>
    <property type="project" value="UniProtKB-KW"/>
</dbReference>
<dbReference type="Pfam" id="PF01799">
    <property type="entry name" value="Fer2_2"/>
    <property type="match status" value="1"/>
</dbReference>
<dbReference type="PROSITE" id="PS00197">
    <property type="entry name" value="2FE2S_FER_1"/>
    <property type="match status" value="1"/>
</dbReference>
<evidence type="ECO:0000256" key="2">
    <source>
        <dbReference type="ARBA" id="ARBA00022723"/>
    </source>
</evidence>
<dbReference type="Gene3D" id="3.10.20.30">
    <property type="match status" value="1"/>
</dbReference>
<dbReference type="PROSITE" id="PS51085">
    <property type="entry name" value="2FE2S_FER_2"/>
    <property type="match status" value="1"/>
</dbReference>
<keyword evidence="5" id="KW-0411">Iron-sulfur</keyword>
<evidence type="ECO:0000256" key="3">
    <source>
        <dbReference type="ARBA" id="ARBA00023002"/>
    </source>
</evidence>
<feature type="domain" description="2Fe-2S ferredoxin-type" evidence="6">
    <location>
        <begin position="1"/>
        <end position="76"/>
    </location>
</feature>
<dbReference type="SUPFAM" id="SSF47741">
    <property type="entry name" value="CO dehydrogenase ISP C-domain like"/>
    <property type="match status" value="1"/>
</dbReference>
<dbReference type="GO" id="GO:0016491">
    <property type="term" value="F:oxidoreductase activity"/>
    <property type="evidence" value="ECO:0007669"/>
    <property type="project" value="UniProtKB-KW"/>
</dbReference>
<dbReference type="PANTHER" id="PTHR44379:SF6">
    <property type="entry name" value="BLR6046 PROTEIN"/>
    <property type="match status" value="1"/>
</dbReference>
<dbReference type="SUPFAM" id="SSF54292">
    <property type="entry name" value="2Fe-2S ferredoxin-like"/>
    <property type="match status" value="1"/>
</dbReference>
<reference evidence="7" key="1">
    <citation type="submission" date="2020-07" db="EMBL/GenBank/DDBJ databases">
        <authorList>
            <person name="Pettersson B.M.F."/>
            <person name="Behra P.R.K."/>
            <person name="Ramesh M."/>
            <person name="Das S."/>
            <person name="Dasgupta S."/>
            <person name="Kirsebom L.A."/>
        </authorList>
    </citation>
    <scope>NUCLEOTIDE SEQUENCE</scope>
    <source>
        <strain evidence="7">DSM 44838</strain>
    </source>
</reference>
<accession>A0A9X2Z4Q9</accession>
<dbReference type="Pfam" id="PF00111">
    <property type="entry name" value="Fer2"/>
    <property type="match status" value="1"/>
</dbReference>
<evidence type="ECO:0000313" key="7">
    <source>
        <dbReference type="EMBL" id="MCV7422499.1"/>
    </source>
</evidence>
<evidence type="ECO:0000313" key="8">
    <source>
        <dbReference type="Proteomes" id="UP001141629"/>
    </source>
</evidence>
<evidence type="ECO:0000259" key="6">
    <source>
        <dbReference type="PROSITE" id="PS51085"/>
    </source>
</evidence>
<dbReference type="AlphaFoldDB" id="A0A9X2Z4Q9"/>
<dbReference type="InterPro" id="IPR051452">
    <property type="entry name" value="Diverse_Oxidoreductases"/>
</dbReference>
<dbReference type="Proteomes" id="UP001141629">
    <property type="component" value="Unassembled WGS sequence"/>
</dbReference>
<keyword evidence="1" id="KW-0001">2Fe-2S</keyword>
<dbReference type="InterPro" id="IPR012675">
    <property type="entry name" value="Beta-grasp_dom_sf"/>
</dbReference>
<keyword evidence="3" id="KW-0560">Oxidoreductase</keyword>
<organism evidence="7 8">
    <name type="scientific">Mycobacterium yunnanensis</name>
    <dbReference type="NCBI Taxonomy" id="368477"/>
    <lineage>
        <taxon>Bacteria</taxon>
        <taxon>Bacillati</taxon>
        <taxon>Actinomycetota</taxon>
        <taxon>Actinomycetes</taxon>
        <taxon>Mycobacteriales</taxon>
        <taxon>Mycobacteriaceae</taxon>
        <taxon>Mycobacterium</taxon>
    </lineage>
</organism>
<name>A0A9X2Z4Q9_9MYCO</name>
<dbReference type="InterPro" id="IPR036010">
    <property type="entry name" value="2Fe-2S_ferredoxin-like_sf"/>
</dbReference>
<keyword evidence="2" id="KW-0479">Metal-binding</keyword>
<evidence type="ECO:0000256" key="1">
    <source>
        <dbReference type="ARBA" id="ARBA00022714"/>
    </source>
</evidence>
<keyword evidence="4" id="KW-0408">Iron</keyword>
<reference evidence="7" key="2">
    <citation type="journal article" date="2022" name="BMC Genomics">
        <title>Comparative genome analysis of mycobacteria focusing on tRNA and non-coding RNA.</title>
        <authorList>
            <person name="Behra P.R.K."/>
            <person name="Pettersson B.M.F."/>
            <person name="Ramesh M."/>
            <person name="Das S."/>
            <person name="Dasgupta S."/>
            <person name="Kirsebom L.A."/>
        </authorList>
    </citation>
    <scope>NUCLEOTIDE SEQUENCE</scope>
    <source>
        <strain evidence="7">DSM 44838</strain>
    </source>
</reference>
<dbReference type="EMBL" id="JACKVK010000009">
    <property type="protein sequence ID" value="MCV7422499.1"/>
    <property type="molecule type" value="Genomic_DNA"/>
</dbReference>
<gene>
    <name evidence="7" type="ORF">H7K45_18285</name>
</gene>
<keyword evidence="8" id="KW-1185">Reference proteome</keyword>